<keyword evidence="2" id="KW-0449">Lipoprotein</keyword>
<comment type="caution">
    <text evidence="2">The sequence shown here is derived from an EMBL/GenBank/DDBJ whole genome shotgun (WGS) entry which is preliminary data.</text>
</comment>
<dbReference type="Proteomes" id="UP000256297">
    <property type="component" value="Chromosome CBM2589_b"/>
</dbReference>
<reference evidence="2" key="1">
    <citation type="submission" date="2018-01" db="EMBL/GenBank/DDBJ databases">
        <authorList>
            <person name="Clerissi C."/>
        </authorList>
    </citation>
    <scope>NUCLEOTIDE SEQUENCE</scope>
    <source>
        <strain evidence="2">Cupriavidus taiwanensis STM 3521</strain>
    </source>
</reference>
<dbReference type="PROSITE" id="PS51257">
    <property type="entry name" value="PROKAR_LIPOPROTEIN"/>
    <property type="match status" value="1"/>
</dbReference>
<proteinExistence type="predicted"/>
<dbReference type="RefSeq" id="WP_116336311.1">
    <property type="nucleotide sequence ID" value="NZ_LT976856.1"/>
</dbReference>
<keyword evidence="2" id="KW-0812">Transmembrane</keyword>
<dbReference type="EMBL" id="OFSP01000027">
    <property type="protein sequence ID" value="SOY57257.1"/>
    <property type="molecule type" value="Genomic_DNA"/>
</dbReference>
<dbReference type="AlphaFoldDB" id="A0A375BWJ2"/>
<evidence type="ECO:0000313" key="2">
    <source>
        <dbReference type="EMBL" id="SOY57257.1"/>
    </source>
</evidence>
<keyword evidence="1" id="KW-0732">Signal</keyword>
<keyword evidence="2" id="KW-0472">Membrane</keyword>
<feature type="chain" id="PRO_5016738211" evidence="1">
    <location>
        <begin position="27"/>
        <end position="112"/>
    </location>
</feature>
<sequence>MNKTLKLSRGATMVVLGGLACLGLSGCMTSTPVWDGQRGVALATVTQMQIINPDAPAGLPTVTGTDGKTAVAAMKNFDRSLSKSQQGGSQSMTIDFGAGGYGGVGMGGGGGR</sequence>
<accession>A0A375BWJ2</accession>
<feature type="signal peptide" evidence="1">
    <location>
        <begin position="1"/>
        <end position="26"/>
    </location>
</feature>
<gene>
    <name evidence="2" type="ORF">CBM2589_B60027</name>
</gene>
<protein>
    <submittedName>
        <fullName evidence="2">Transmembrane lipoprotein</fullName>
    </submittedName>
</protein>
<evidence type="ECO:0000256" key="1">
    <source>
        <dbReference type="SAM" id="SignalP"/>
    </source>
</evidence>
<organism evidence="2">
    <name type="scientific">Cupriavidus taiwanensis</name>
    <dbReference type="NCBI Taxonomy" id="164546"/>
    <lineage>
        <taxon>Bacteria</taxon>
        <taxon>Pseudomonadati</taxon>
        <taxon>Pseudomonadota</taxon>
        <taxon>Betaproteobacteria</taxon>
        <taxon>Burkholderiales</taxon>
        <taxon>Burkholderiaceae</taxon>
        <taxon>Cupriavidus</taxon>
    </lineage>
</organism>
<name>A0A375BWJ2_9BURK</name>